<dbReference type="InterPro" id="IPR001714">
    <property type="entry name" value="Pept_M24_MAP"/>
</dbReference>
<organism evidence="9 10">
    <name type="scientific">Candidatus Magasanikbacteria bacterium RIFOXYD1_FULL_40_23</name>
    <dbReference type="NCBI Taxonomy" id="1798705"/>
    <lineage>
        <taxon>Bacteria</taxon>
        <taxon>Candidatus Magasanikiibacteriota</taxon>
    </lineage>
</organism>
<dbReference type="GO" id="GO:0005829">
    <property type="term" value="C:cytosol"/>
    <property type="evidence" value="ECO:0007669"/>
    <property type="project" value="TreeGrafter"/>
</dbReference>
<feature type="binding site" evidence="6">
    <location>
        <position position="183"/>
    </location>
    <ligand>
        <name>a divalent metal cation</name>
        <dbReference type="ChEBI" id="CHEBI:60240"/>
        <label>2</label>
        <note>catalytic</note>
    </ligand>
</feature>
<comment type="function">
    <text evidence="1 6">Removes the N-terminal methionine from nascent proteins. The N-terminal methionine is often cleaved when the second residue in the primary sequence is small and uncharged (Met-Ala-, Cys, Gly, Pro, Ser, Thr, or Val). Requires deformylation of the N(alpha)-formylated initiator methionine before it can be hydrolyzed.</text>
</comment>
<dbReference type="GO" id="GO:0004239">
    <property type="term" value="F:initiator methionyl aminopeptidase activity"/>
    <property type="evidence" value="ECO:0007669"/>
    <property type="project" value="UniProtKB-UniRule"/>
</dbReference>
<evidence type="ECO:0000313" key="10">
    <source>
        <dbReference type="Proteomes" id="UP000176634"/>
    </source>
</evidence>
<dbReference type="Gene3D" id="3.90.230.10">
    <property type="entry name" value="Creatinase/methionine aminopeptidase superfamily"/>
    <property type="match status" value="1"/>
</dbReference>
<comment type="caution">
    <text evidence="9">The sequence shown here is derived from an EMBL/GenBank/DDBJ whole genome shotgun (WGS) entry which is preliminary data.</text>
</comment>
<dbReference type="PRINTS" id="PR00599">
    <property type="entry name" value="MAPEPTIDASE"/>
</dbReference>
<dbReference type="EMBL" id="MFRA01000005">
    <property type="protein sequence ID" value="OGH92712.1"/>
    <property type="molecule type" value="Genomic_DNA"/>
</dbReference>
<reference evidence="9 10" key="1">
    <citation type="journal article" date="2016" name="Nat. Commun.">
        <title>Thousands of microbial genomes shed light on interconnected biogeochemical processes in an aquifer system.</title>
        <authorList>
            <person name="Anantharaman K."/>
            <person name="Brown C.T."/>
            <person name="Hug L.A."/>
            <person name="Sharon I."/>
            <person name="Castelle C.J."/>
            <person name="Probst A.J."/>
            <person name="Thomas B.C."/>
            <person name="Singh A."/>
            <person name="Wilkins M.J."/>
            <person name="Karaoz U."/>
            <person name="Brodie E.L."/>
            <person name="Williams K.H."/>
            <person name="Hubbard S.S."/>
            <person name="Banfield J.F."/>
        </authorList>
    </citation>
    <scope>NUCLEOTIDE SEQUENCE [LARGE SCALE GENOMIC DNA]</scope>
</reference>
<evidence type="ECO:0000259" key="8">
    <source>
        <dbReference type="Pfam" id="PF00557"/>
    </source>
</evidence>
<feature type="binding site" evidence="6">
    <location>
        <position position="190"/>
    </location>
    <ligand>
        <name>substrate</name>
    </ligand>
</feature>
<feature type="binding site" evidence="6">
    <location>
        <position position="248"/>
    </location>
    <ligand>
        <name>a divalent metal cation</name>
        <dbReference type="ChEBI" id="CHEBI:60240"/>
        <label>2</label>
        <note>catalytic</note>
    </ligand>
</feature>
<keyword evidence="3 6" id="KW-0645">Protease</keyword>
<comment type="catalytic activity">
    <reaction evidence="6 7">
        <text>Release of N-terminal amino acids, preferentially methionine, from peptides and arylamides.</text>
        <dbReference type="EC" id="3.4.11.18"/>
    </reaction>
</comment>
<keyword evidence="5 6" id="KW-0378">Hydrolase</keyword>
<evidence type="ECO:0000256" key="6">
    <source>
        <dbReference type="HAMAP-Rule" id="MF_01974"/>
    </source>
</evidence>
<gene>
    <name evidence="6" type="primary">map</name>
    <name evidence="9" type="ORF">A2563_03505</name>
</gene>
<proteinExistence type="inferred from homology"/>
<feature type="binding site" evidence="6">
    <location>
        <position position="217"/>
    </location>
    <ligand>
        <name>a divalent metal cation</name>
        <dbReference type="ChEBI" id="CHEBI:60240"/>
        <label>2</label>
        <note>catalytic</note>
    </ligand>
</feature>
<feature type="domain" description="Peptidase M24" evidence="8">
    <location>
        <begin position="11"/>
        <end position="255"/>
    </location>
</feature>
<dbReference type="InterPro" id="IPR002467">
    <property type="entry name" value="Pept_M24A_MAP1"/>
</dbReference>
<comment type="similarity">
    <text evidence="6">Belongs to the peptidase M24A family. Methionine aminopeptidase type 1 subfamily.</text>
</comment>
<dbReference type="Pfam" id="PF00557">
    <property type="entry name" value="Peptidase_M24"/>
    <property type="match status" value="1"/>
</dbReference>
<dbReference type="NCBIfam" id="TIGR00500">
    <property type="entry name" value="met_pdase_I"/>
    <property type="match status" value="1"/>
</dbReference>
<dbReference type="GO" id="GO:0006508">
    <property type="term" value="P:proteolysis"/>
    <property type="evidence" value="ECO:0007669"/>
    <property type="project" value="UniProtKB-KW"/>
</dbReference>
<dbReference type="PANTHER" id="PTHR43330:SF27">
    <property type="entry name" value="METHIONINE AMINOPEPTIDASE"/>
    <property type="match status" value="1"/>
</dbReference>
<dbReference type="Proteomes" id="UP000176634">
    <property type="component" value="Unassembled WGS sequence"/>
</dbReference>
<dbReference type="PANTHER" id="PTHR43330">
    <property type="entry name" value="METHIONINE AMINOPEPTIDASE"/>
    <property type="match status" value="1"/>
</dbReference>
<feature type="binding site" evidence="6">
    <location>
        <position position="119"/>
    </location>
    <ligand>
        <name>a divalent metal cation</name>
        <dbReference type="ChEBI" id="CHEBI:60240"/>
        <label>2</label>
        <note>catalytic</note>
    </ligand>
</feature>
<name>A0A1F6P975_9BACT</name>
<evidence type="ECO:0000256" key="3">
    <source>
        <dbReference type="ARBA" id="ARBA00022670"/>
    </source>
</evidence>
<dbReference type="CDD" id="cd01086">
    <property type="entry name" value="MetAP1"/>
    <property type="match status" value="1"/>
</dbReference>
<dbReference type="HAMAP" id="MF_01974">
    <property type="entry name" value="MetAP_1"/>
    <property type="match status" value="1"/>
</dbReference>
<feature type="binding site" evidence="6">
    <location>
        <position position="100"/>
    </location>
    <ligand>
        <name>a divalent metal cation</name>
        <dbReference type="ChEBI" id="CHEBI:60240"/>
        <label>1</label>
    </ligand>
</feature>
<feature type="binding site" evidence="6">
    <location>
        <position position="248"/>
    </location>
    <ligand>
        <name>a divalent metal cation</name>
        <dbReference type="ChEBI" id="CHEBI:60240"/>
        <label>1</label>
    </ligand>
</feature>
<dbReference type="GO" id="GO:0070006">
    <property type="term" value="F:metalloaminopeptidase activity"/>
    <property type="evidence" value="ECO:0007669"/>
    <property type="project" value="UniProtKB-UniRule"/>
</dbReference>
<dbReference type="STRING" id="1798705.A2563_03505"/>
<evidence type="ECO:0000256" key="7">
    <source>
        <dbReference type="RuleBase" id="RU003653"/>
    </source>
</evidence>
<dbReference type="SUPFAM" id="SSF55920">
    <property type="entry name" value="Creatinase/aminopeptidase"/>
    <property type="match status" value="1"/>
</dbReference>
<evidence type="ECO:0000256" key="2">
    <source>
        <dbReference type="ARBA" id="ARBA00022438"/>
    </source>
</evidence>
<feature type="binding site" evidence="6">
    <location>
        <position position="82"/>
    </location>
    <ligand>
        <name>substrate</name>
    </ligand>
</feature>
<comment type="subunit">
    <text evidence="6">Monomer.</text>
</comment>
<evidence type="ECO:0000256" key="5">
    <source>
        <dbReference type="ARBA" id="ARBA00022801"/>
    </source>
</evidence>
<accession>A0A1F6P975</accession>
<evidence type="ECO:0000256" key="1">
    <source>
        <dbReference type="ARBA" id="ARBA00002521"/>
    </source>
</evidence>
<dbReference type="GO" id="GO:0046872">
    <property type="term" value="F:metal ion binding"/>
    <property type="evidence" value="ECO:0007669"/>
    <property type="project" value="UniProtKB-UniRule"/>
</dbReference>
<protein>
    <recommendedName>
        <fullName evidence="6 7">Methionine aminopeptidase</fullName>
        <shortName evidence="6">MAP</shortName>
        <shortName evidence="6">MetAP</shortName>
        <ecNumber evidence="6 7">3.4.11.18</ecNumber>
    </recommendedName>
    <alternativeName>
        <fullName evidence="6">Peptidase M</fullName>
    </alternativeName>
</protein>
<comment type="cofactor">
    <cofactor evidence="6">
        <name>Co(2+)</name>
        <dbReference type="ChEBI" id="CHEBI:48828"/>
    </cofactor>
    <cofactor evidence="6">
        <name>Zn(2+)</name>
        <dbReference type="ChEBI" id="CHEBI:29105"/>
    </cofactor>
    <cofactor evidence="6">
        <name>Mn(2+)</name>
        <dbReference type="ChEBI" id="CHEBI:29035"/>
    </cofactor>
    <cofactor evidence="6">
        <name>Fe(2+)</name>
        <dbReference type="ChEBI" id="CHEBI:29033"/>
    </cofactor>
    <text evidence="6">Binds 2 divalent metal cations per subunit. Has a high-affinity and a low affinity metal-binding site. The true nature of the physiological cofactor is under debate. The enzyme is active with cobalt, zinc, manganese or divalent iron ions. Most likely, methionine aminopeptidases function as mononuclear Fe(2+)-metalloproteases under physiological conditions, and the catalytically relevant metal-binding site has been assigned to the histidine-containing high-affinity site.</text>
</comment>
<keyword evidence="2 6" id="KW-0031">Aminopeptidase</keyword>
<dbReference type="InterPro" id="IPR000994">
    <property type="entry name" value="Pept_M24"/>
</dbReference>
<sequence>MLIKTPEEIKLIKQGGKLMGEILEHLAKMCKPGTAVLDIDKMAEEMILEAGGIPAFKGYKTRLTDTPFPATICASINEELVHGIPKKGVVLKDGDIFTIDIGMEWPYKGKGAGQGYFTDTAVTIPIGKISPKNRELLRVTQESLEEGIRAVKPGNTVADIGKAIEDYIKSQGKYGIIRDLVGHGVGHEVHEDPRIPNYYDRNLDYIILKEGMVIAVEPMVSLGGWRVKTANDGWTILTSDGSLSAHFEHTMVITKSGCTVVTRRPGEK</sequence>
<dbReference type="EC" id="3.4.11.18" evidence="6 7"/>
<dbReference type="InterPro" id="IPR036005">
    <property type="entry name" value="Creatinase/aminopeptidase-like"/>
</dbReference>
<feature type="binding site" evidence="6">
    <location>
        <position position="119"/>
    </location>
    <ligand>
        <name>a divalent metal cation</name>
        <dbReference type="ChEBI" id="CHEBI:60240"/>
        <label>1</label>
    </ligand>
</feature>
<dbReference type="AlphaFoldDB" id="A0A1F6P975"/>
<evidence type="ECO:0000256" key="4">
    <source>
        <dbReference type="ARBA" id="ARBA00022723"/>
    </source>
</evidence>
<evidence type="ECO:0000313" key="9">
    <source>
        <dbReference type="EMBL" id="OGH92712.1"/>
    </source>
</evidence>
<keyword evidence="4 6" id="KW-0479">Metal-binding</keyword>